<dbReference type="PANTHER" id="PTHR45080:SF8">
    <property type="entry name" value="IG-LIKE DOMAIN-CONTAINING PROTEIN"/>
    <property type="match status" value="1"/>
</dbReference>
<accession>A0A1D1UQR7</accession>
<sequence length="305" mass="33801">MLNLLCSARPAVPLRSLVPMINMPESFLPVFGLLLTISVLLFPAQGISVLHTRERRELVPTDSPTISHQLYFHEIKPASHMETFLHESVTLTCQAGGSPPPTIHWLKNGQSISQDSFTNTPAERREEEDDATAQVMGNSIGLSSTRSRLFLDCLTPQDSAVYTCVAETPYSRISTDTKLTVSDVPTKAGRADCKEKRSKGYGKPARITMWTDTRMELEGSDVKLFCRASGSPTPKVAWEKVIEGESGEEEIQIVQNDAKHKMLPNGDLLVRKVTFEQDMGRFVCVAQNDMGLDKAKMFLYPTPGL</sequence>
<gene>
    <name evidence="5" type="primary">RvY_04194-1</name>
    <name evidence="5" type="synonym">RvY_04194.1</name>
    <name evidence="5" type="ORF">RvY_04194</name>
</gene>
<dbReference type="Pfam" id="PF07679">
    <property type="entry name" value="I-set"/>
    <property type="match status" value="1"/>
</dbReference>
<comment type="caution">
    <text evidence="5">The sequence shown here is derived from an EMBL/GenBank/DDBJ whole genome shotgun (WGS) entry which is preliminary data.</text>
</comment>
<feature type="domain" description="Ig-like" evidence="4">
    <location>
        <begin position="204"/>
        <end position="288"/>
    </location>
</feature>
<organism evidence="5 6">
    <name type="scientific">Ramazzottius varieornatus</name>
    <name type="common">Water bear</name>
    <name type="synonym">Tardigrade</name>
    <dbReference type="NCBI Taxonomy" id="947166"/>
    <lineage>
        <taxon>Eukaryota</taxon>
        <taxon>Metazoa</taxon>
        <taxon>Ecdysozoa</taxon>
        <taxon>Tardigrada</taxon>
        <taxon>Eutardigrada</taxon>
        <taxon>Parachela</taxon>
        <taxon>Hypsibioidea</taxon>
        <taxon>Ramazzottiidae</taxon>
        <taxon>Ramazzottius</taxon>
    </lineage>
</organism>
<name>A0A1D1UQR7_RAMVA</name>
<evidence type="ECO:0000256" key="1">
    <source>
        <dbReference type="ARBA" id="ARBA00022729"/>
    </source>
</evidence>
<evidence type="ECO:0000313" key="6">
    <source>
        <dbReference type="Proteomes" id="UP000186922"/>
    </source>
</evidence>
<dbReference type="GO" id="GO:0007156">
    <property type="term" value="P:homophilic cell adhesion via plasma membrane adhesion molecules"/>
    <property type="evidence" value="ECO:0007669"/>
    <property type="project" value="TreeGrafter"/>
</dbReference>
<dbReference type="InterPro" id="IPR013098">
    <property type="entry name" value="Ig_I-set"/>
</dbReference>
<dbReference type="InterPro" id="IPR003598">
    <property type="entry name" value="Ig_sub2"/>
</dbReference>
<keyword evidence="2" id="KW-1015">Disulfide bond</keyword>
<dbReference type="PANTHER" id="PTHR45080">
    <property type="entry name" value="CONTACTIN 5"/>
    <property type="match status" value="1"/>
</dbReference>
<dbReference type="InterPro" id="IPR007110">
    <property type="entry name" value="Ig-like_dom"/>
</dbReference>
<keyword evidence="6" id="KW-1185">Reference proteome</keyword>
<dbReference type="InterPro" id="IPR013783">
    <property type="entry name" value="Ig-like_fold"/>
</dbReference>
<dbReference type="InterPro" id="IPR003599">
    <property type="entry name" value="Ig_sub"/>
</dbReference>
<dbReference type="Gene3D" id="2.60.40.10">
    <property type="entry name" value="Immunoglobulins"/>
    <property type="match status" value="2"/>
</dbReference>
<dbReference type="OrthoDB" id="6138780at2759"/>
<dbReference type="InterPro" id="IPR036179">
    <property type="entry name" value="Ig-like_dom_sf"/>
</dbReference>
<dbReference type="AlphaFoldDB" id="A0A1D1UQR7"/>
<dbReference type="SUPFAM" id="SSF48726">
    <property type="entry name" value="Immunoglobulin"/>
    <property type="match status" value="2"/>
</dbReference>
<dbReference type="STRING" id="947166.A0A1D1UQR7"/>
<dbReference type="InterPro" id="IPR050958">
    <property type="entry name" value="Cell_Adh-Cytoskel_Orgn"/>
</dbReference>
<dbReference type="PROSITE" id="PS50835">
    <property type="entry name" value="IG_LIKE"/>
    <property type="match status" value="2"/>
</dbReference>
<evidence type="ECO:0000259" key="4">
    <source>
        <dbReference type="PROSITE" id="PS50835"/>
    </source>
</evidence>
<dbReference type="EMBL" id="BDGG01000002">
    <property type="protein sequence ID" value="GAU92049.1"/>
    <property type="molecule type" value="Genomic_DNA"/>
</dbReference>
<feature type="domain" description="Ig-like" evidence="4">
    <location>
        <begin position="64"/>
        <end position="182"/>
    </location>
</feature>
<evidence type="ECO:0000256" key="2">
    <source>
        <dbReference type="ARBA" id="ARBA00023157"/>
    </source>
</evidence>
<keyword evidence="1" id="KW-0732">Signal</keyword>
<dbReference type="Pfam" id="PF13927">
    <property type="entry name" value="Ig_3"/>
    <property type="match status" value="1"/>
</dbReference>
<evidence type="ECO:0000313" key="5">
    <source>
        <dbReference type="EMBL" id="GAU92049.1"/>
    </source>
</evidence>
<dbReference type="GO" id="GO:0005886">
    <property type="term" value="C:plasma membrane"/>
    <property type="evidence" value="ECO:0007669"/>
    <property type="project" value="TreeGrafter"/>
</dbReference>
<dbReference type="SMART" id="SM00409">
    <property type="entry name" value="IG"/>
    <property type="match status" value="2"/>
</dbReference>
<proteinExistence type="predicted"/>
<protein>
    <recommendedName>
        <fullName evidence="4">Ig-like domain-containing protein</fullName>
    </recommendedName>
</protein>
<keyword evidence="3" id="KW-0393">Immunoglobulin domain</keyword>
<evidence type="ECO:0000256" key="3">
    <source>
        <dbReference type="ARBA" id="ARBA00023319"/>
    </source>
</evidence>
<reference evidence="5 6" key="1">
    <citation type="journal article" date="2016" name="Nat. Commun.">
        <title>Extremotolerant tardigrade genome and improved radiotolerance of human cultured cells by tardigrade-unique protein.</title>
        <authorList>
            <person name="Hashimoto T."/>
            <person name="Horikawa D.D."/>
            <person name="Saito Y."/>
            <person name="Kuwahara H."/>
            <person name="Kozuka-Hata H."/>
            <person name="Shin-I T."/>
            <person name="Minakuchi Y."/>
            <person name="Ohishi K."/>
            <person name="Motoyama A."/>
            <person name="Aizu T."/>
            <person name="Enomoto A."/>
            <person name="Kondo K."/>
            <person name="Tanaka S."/>
            <person name="Hara Y."/>
            <person name="Koshikawa S."/>
            <person name="Sagara H."/>
            <person name="Miura T."/>
            <person name="Yokobori S."/>
            <person name="Miyagawa K."/>
            <person name="Suzuki Y."/>
            <person name="Kubo T."/>
            <person name="Oyama M."/>
            <person name="Kohara Y."/>
            <person name="Fujiyama A."/>
            <person name="Arakawa K."/>
            <person name="Katayama T."/>
            <person name="Toyoda A."/>
            <person name="Kunieda T."/>
        </authorList>
    </citation>
    <scope>NUCLEOTIDE SEQUENCE [LARGE SCALE GENOMIC DNA]</scope>
    <source>
        <strain evidence="5 6">YOKOZUNA-1</strain>
    </source>
</reference>
<dbReference type="SMART" id="SM00408">
    <property type="entry name" value="IGc2"/>
    <property type="match status" value="2"/>
</dbReference>
<dbReference type="Proteomes" id="UP000186922">
    <property type="component" value="Unassembled WGS sequence"/>
</dbReference>